<organism evidence="3 4">
    <name type="scientific">Candidatus Atopostipes pullistercoris</name>
    <dbReference type="NCBI Taxonomy" id="2838467"/>
    <lineage>
        <taxon>Bacteria</taxon>
        <taxon>Bacillati</taxon>
        <taxon>Bacillota</taxon>
        <taxon>Bacilli</taxon>
        <taxon>Lactobacillales</taxon>
        <taxon>Carnobacteriaceae</taxon>
        <taxon>Atopostipes</taxon>
    </lineage>
</organism>
<gene>
    <name evidence="3" type="ORF">H9808_08500</name>
</gene>
<feature type="coiled-coil region" evidence="1">
    <location>
        <begin position="19"/>
        <end position="119"/>
    </location>
</feature>
<evidence type="ECO:0000256" key="1">
    <source>
        <dbReference type="SAM" id="Coils"/>
    </source>
</evidence>
<keyword evidence="1" id="KW-0175">Coiled coil</keyword>
<evidence type="ECO:0000313" key="3">
    <source>
        <dbReference type="EMBL" id="HIZ71784.1"/>
    </source>
</evidence>
<proteinExistence type="predicted"/>
<reference evidence="3" key="2">
    <citation type="submission" date="2021-04" db="EMBL/GenBank/DDBJ databases">
        <authorList>
            <person name="Gilroy R."/>
        </authorList>
    </citation>
    <scope>NUCLEOTIDE SEQUENCE</scope>
    <source>
        <strain evidence="3">CHK169-4300</strain>
    </source>
</reference>
<sequence length="278" mass="33432">MLEKMFAKQIEDRVQKLLKEKLDKAFAELGRAYEQLNDEKSQLDQERLNFQAEKDETSHKLELIQKIEERLKEQRKELYFTIKESNILNQEIEEKMKELQNKEENLKIEKENIERELELPLYLDECAMYHVEELFYQYNDSEEYKQAIVEINKKMEYMVADKLACTCRTEWTVNGSRAEGRKQTNHMIKMALRLFNVESDNYISSINARSNIANVKKKIQKSGDMVNKFCQTHHLTLHQEYIDYKIELATLVYEQVMKKQEEKEEARRQAEIIREQEK</sequence>
<evidence type="ECO:0000313" key="4">
    <source>
        <dbReference type="Proteomes" id="UP000824106"/>
    </source>
</evidence>
<dbReference type="Proteomes" id="UP000824106">
    <property type="component" value="Unassembled WGS sequence"/>
</dbReference>
<dbReference type="Pfam" id="PF13250">
    <property type="entry name" value="SNIPE"/>
    <property type="match status" value="1"/>
</dbReference>
<accession>A0A9D2JZL9</accession>
<dbReference type="EMBL" id="DXAZ01000142">
    <property type="protein sequence ID" value="HIZ71784.1"/>
    <property type="molecule type" value="Genomic_DNA"/>
</dbReference>
<name>A0A9D2JZL9_9LACT</name>
<protein>
    <submittedName>
        <fullName evidence="3">DUF4041 domain-containing protein</fullName>
    </submittedName>
</protein>
<feature type="non-terminal residue" evidence="3">
    <location>
        <position position="278"/>
    </location>
</feature>
<comment type="caution">
    <text evidence="3">The sequence shown here is derived from an EMBL/GenBank/DDBJ whole genome shotgun (WGS) entry which is preliminary data.</text>
</comment>
<feature type="domain" description="SNIPE associated" evidence="2">
    <location>
        <begin position="141"/>
        <end position="260"/>
    </location>
</feature>
<reference evidence="3" key="1">
    <citation type="journal article" date="2021" name="PeerJ">
        <title>Extensive microbial diversity within the chicken gut microbiome revealed by metagenomics and culture.</title>
        <authorList>
            <person name="Gilroy R."/>
            <person name="Ravi A."/>
            <person name="Getino M."/>
            <person name="Pursley I."/>
            <person name="Horton D.L."/>
            <person name="Alikhan N.F."/>
            <person name="Baker D."/>
            <person name="Gharbi K."/>
            <person name="Hall N."/>
            <person name="Watson M."/>
            <person name="Adriaenssens E.M."/>
            <person name="Foster-Nyarko E."/>
            <person name="Jarju S."/>
            <person name="Secka A."/>
            <person name="Antonio M."/>
            <person name="Oren A."/>
            <person name="Chaudhuri R.R."/>
            <person name="La Ragione R."/>
            <person name="Hildebrand F."/>
            <person name="Pallen M.J."/>
        </authorList>
    </citation>
    <scope>NUCLEOTIDE SEQUENCE</scope>
    <source>
        <strain evidence="3">CHK169-4300</strain>
    </source>
</reference>
<evidence type="ECO:0000259" key="2">
    <source>
        <dbReference type="Pfam" id="PF13250"/>
    </source>
</evidence>
<dbReference type="InterPro" id="IPR025280">
    <property type="entry name" value="SNIPE"/>
</dbReference>
<dbReference type="AlphaFoldDB" id="A0A9D2JZL9"/>